<sequence length="100" mass="11291">MDPSIDMQQRLTELEHALSRRFASSTSVAHLADSAGRKRTDAGGGRARVIVQTHRGCRRCGSVPLPDYERMHRPGLVRTLERPLQQCQRMQRRSQPADAL</sequence>
<proteinExistence type="predicted"/>
<reference evidence="2 3" key="1">
    <citation type="submission" date="2020-04" db="EMBL/GenBank/DDBJ databases">
        <authorList>
            <person name="De Canck E."/>
        </authorList>
    </citation>
    <scope>NUCLEOTIDE SEQUENCE [LARGE SCALE GENOMIC DNA]</scope>
    <source>
        <strain evidence="2 3">LMG 29739</strain>
    </source>
</reference>
<dbReference type="EMBL" id="CADIKF010000001">
    <property type="protein sequence ID" value="CAB3746671.1"/>
    <property type="molecule type" value="Genomic_DNA"/>
</dbReference>
<gene>
    <name evidence="2" type="ORF">LMG29739_00242</name>
</gene>
<dbReference type="Proteomes" id="UP000494329">
    <property type="component" value="Unassembled WGS sequence"/>
</dbReference>
<name>A0A6J5CZW6_9BURK</name>
<evidence type="ECO:0000313" key="2">
    <source>
        <dbReference type="EMBL" id="CAB3746671.1"/>
    </source>
</evidence>
<keyword evidence="3" id="KW-1185">Reference proteome</keyword>
<protein>
    <submittedName>
        <fullName evidence="2">Uncharacterized protein</fullName>
    </submittedName>
</protein>
<organism evidence="2 3">
    <name type="scientific">Paraburkholderia solisilvae</name>
    <dbReference type="NCBI Taxonomy" id="624376"/>
    <lineage>
        <taxon>Bacteria</taxon>
        <taxon>Pseudomonadati</taxon>
        <taxon>Pseudomonadota</taxon>
        <taxon>Betaproteobacteria</taxon>
        <taxon>Burkholderiales</taxon>
        <taxon>Burkholderiaceae</taxon>
        <taxon>Paraburkholderia</taxon>
    </lineage>
</organism>
<accession>A0A6J5CZW6</accession>
<evidence type="ECO:0000313" key="3">
    <source>
        <dbReference type="Proteomes" id="UP000494329"/>
    </source>
</evidence>
<feature type="region of interest" description="Disordered" evidence="1">
    <location>
        <begin position="26"/>
        <end position="45"/>
    </location>
</feature>
<dbReference type="AlphaFoldDB" id="A0A6J5CZW6"/>
<evidence type="ECO:0000256" key="1">
    <source>
        <dbReference type="SAM" id="MobiDB-lite"/>
    </source>
</evidence>